<evidence type="ECO:0000313" key="10">
    <source>
        <dbReference type="EMBL" id="BBO00096.1"/>
    </source>
</evidence>
<proteinExistence type="inferred from homology"/>
<evidence type="ECO:0000256" key="1">
    <source>
        <dbReference type="ARBA" id="ARBA00004651"/>
    </source>
</evidence>
<dbReference type="GO" id="GO:0005886">
    <property type="term" value="C:plasma membrane"/>
    <property type="evidence" value="ECO:0007669"/>
    <property type="project" value="UniProtKB-SubCell"/>
</dbReference>
<feature type="transmembrane region" description="Helical" evidence="8">
    <location>
        <begin position="355"/>
        <end position="374"/>
    </location>
</feature>
<dbReference type="AlphaFoldDB" id="A0A5K7WZN5"/>
<dbReference type="PROSITE" id="PS00216">
    <property type="entry name" value="SUGAR_TRANSPORT_1"/>
    <property type="match status" value="1"/>
</dbReference>
<dbReference type="FunFam" id="1.20.1720.10:FF:000005">
    <property type="entry name" value="Bcr/CflA family efflux transporter"/>
    <property type="match status" value="1"/>
</dbReference>
<comment type="subcellular location">
    <subcellularLocation>
        <location evidence="1 8">Cell membrane</location>
        <topology evidence="1 8">Multi-pass membrane protein</topology>
    </subcellularLocation>
</comment>
<dbReference type="InterPro" id="IPR005829">
    <property type="entry name" value="Sugar_transporter_CS"/>
</dbReference>
<feature type="transmembrane region" description="Helical" evidence="8">
    <location>
        <begin position="318"/>
        <end position="343"/>
    </location>
</feature>
<dbReference type="PROSITE" id="PS50850">
    <property type="entry name" value="MFS"/>
    <property type="match status" value="1"/>
</dbReference>
<evidence type="ECO:0000256" key="3">
    <source>
        <dbReference type="ARBA" id="ARBA00022448"/>
    </source>
</evidence>
<dbReference type="RefSeq" id="WP_028977218.1">
    <property type="nucleotide sequence ID" value="NZ_AP021853.1"/>
</dbReference>
<feature type="transmembrane region" description="Helical" evidence="8">
    <location>
        <begin position="225"/>
        <end position="249"/>
    </location>
</feature>
<dbReference type="Gene3D" id="1.20.1720.10">
    <property type="entry name" value="Multidrug resistance protein D"/>
    <property type="match status" value="1"/>
</dbReference>
<feature type="transmembrane region" description="Helical" evidence="8">
    <location>
        <begin position="55"/>
        <end position="76"/>
    </location>
</feature>
<feature type="transmembrane region" description="Helical" evidence="8">
    <location>
        <begin position="145"/>
        <end position="170"/>
    </location>
</feature>
<evidence type="ECO:0000256" key="5">
    <source>
        <dbReference type="ARBA" id="ARBA00022692"/>
    </source>
</evidence>
<keyword evidence="3 8" id="KW-0813">Transport</keyword>
<feature type="transmembrane region" description="Helical" evidence="8">
    <location>
        <begin position="88"/>
        <end position="110"/>
    </location>
</feature>
<keyword evidence="7 8" id="KW-0472">Membrane</keyword>
<evidence type="ECO:0000313" key="11">
    <source>
        <dbReference type="Proteomes" id="UP000326951"/>
    </source>
</evidence>
<evidence type="ECO:0000259" key="9">
    <source>
        <dbReference type="PROSITE" id="PS50850"/>
    </source>
</evidence>
<feature type="transmembrane region" description="Helical" evidence="8">
    <location>
        <begin position="21"/>
        <end position="43"/>
    </location>
</feature>
<evidence type="ECO:0000256" key="4">
    <source>
        <dbReference type="ARBA" id="ARBA00022475"/>
    </source>
</evidence>
<sequence>MQNAHTGFVKIHKRKGSYRRFVLVLGALSAFGPLSMDMYLPALPSLTKDFVTTPSFAQLSITACLVGLALGQIIVGPLSDRYGRKMPLLIGLATFAVTSFLCAMTTSILLLIVLRLIQGTAGAAGMVISRAIARDLYSGTKLTKFFSMLMAVNGLFPILAPIMGGVILRFASWRGVFIVLCVIGFLLLASAWAFIPETLPEGKRISGGLAATRASMGGMIRDRRFIGYALVLGLVMGAMFCYISGSSFVLQEMFSVSPQGFSVFFAANGLGIVLMSQLAGLLAGRIDAHKILYTGVILAALGGVMLFTSTLLDPPRLIAVMIPLFLIVSMVGLVNATAFSLAMQTQAKAAGSASAILGLGMNTIGALFSPLVGLGGSHTYVPMAVMILICELSALLIGYLLIRKPRAADDKEKRAI</sequence>
<evidence type="ECO:0000256" key="8">
    <source>
        <dbReference type="RuleBase" id="RU365088"/>
    </source>
</evidence>
<dbReference type="SUPFAM" id="SSF103473">
    <property type="entry name" value="MFS general substrate transporter"/>
    <property type="match status" value="1"/>
</dbReference>
<keyword evidence="6 8" id="KW-1133">Transmembrane helix</keyword>
<dbReference type="InterPro" id="IPR004812">
    <property type="entry name" value="Efflux_drug-R_Bcr/CmlA"/>
</dbReference>
<protein>
    <recommendedName>
        <fullName evidence="8">Bcr/CflA family efflux transporter</fullName>
    </recommendedName>
</protein>
<evidence type="ECO:0000256" key="7">
    <source>
        <dbReference type="ARBA" id="ARBA00023136"/>
    </source>
</evidence>
<dbReference type="GO" id="GO:1990961">
    <property type="term" value="P:xenobiotic detoxification by transmembrane export across the plasma membrane"/>
    <property type="evidence" value="ECO:0007669"/>
    <property type="project" value="InterPro"/>
</dbReference>
<dbReference type="Proteomes" id="UP000326951">
    <property type="component" value="Chromosome"/>
</dbReference>
<feature type="transmembrane region" description="Helical" evidence="8">
    <location>
        <begin position="116"/>
        <end position="133"/>
    </location>
</feature>
<dbReference type="CDD" id="cd17320">
    <property type="entry name" value="MFS_MdfA_MDR_like"/>
    <property type="match status" value="1"/>
</dbReference>
<evidence type="ECO:0000256" key="2">
    <source>
        <dbReference type="ARBA" id="ARBA00006236"/>
    </source>
</evidence>
<dbReference type="Pfam" id="PF07690">
    <property type="entry name" value="MFS_1"/>
    <property type="match status" value="1"/>
</dbReference>
<dbReference type="InterPro" id="IPR020846">
    <property type="entry name" value="MFS_dom"/>
</dbReference>
<keyword evidence="4 8" id="KW-1003">Cell membrane</keyword>
<feature type="transmembrane region" description="Helical" evidence="8">
    <location>
        <begin position="291"/>
        <end position="312"/>
    </location>
</feature>
<dbReference type="PANTHER" id="PTHR43271">
    <property type="entry name" value="BLL2771 PROTEIN"/>
    <property type="match status" value="1"/>
</dbReference>
<dbReference type="InterPro" id="IPR036259">
    <property type="entry name" value="MFS_trans_sf"/>
</dbReference>
<dbReference type="GO" id="GO:0042910">
    <property type="term" value="F:xenobiotic transmembrane transporter activity"/>
    <property type="evidence" value="ECO:0007669"/>
    <property type="project" value="InterPro"/>
</dbReference>
<keyword evidence="5 8" id="KW-0812">Transmembrane</keyword>
<gene>
    <name evidence="10" type="primary">tcaB</name>
    <name evidence="10" type="ORF">St703_28000</name>
</gene>
<dbReference type="EMBL" id="AP021853">
    <property type="protein sequence ID" value="BBO00096.1"/>
    <property type="molecule type" value="Genomic_DNA"/>
</dbReference>
<organism evidence="10 11">
    <name type="scientific">Sporolactobacillus terrae</name>
    <dbReference type="NCBI Taxonomy" id="269673"/>
    <lineage>
        <taxon>Bacteria</taxon>
        <taxon>Bacillati</taxon>
        <taxon>Bacillota</taxon>
        <taxon>Bacilli</taxon>
        <taxon>Bacillales</taxon>
        <taxon>Sporolactobacillaceae</taxon>
        <taxon>Sporolactobacillus</taxon>
    </lineage>
</organism>
<dbReference type="PANTHER" id="PTHR43271:SF2">
    <property type="entry name" value="BLL2771 PROTEIN"/>
    <property type="match status" value="1"/>
</dbReference>
<dbReference type="PRINTS" id="PR00173">
    <property type="entry name" value="EDTRNSPORT"/>
</dbReference>
<feature type="transmembrane region" description="Helical" evidence="8">
    <location>
        <begin position="176"/>
        <end position="195"/>
    </location>
</feature>
<name>A0A5K7WZN5_9BACL</name>
<reference evidence="10 11" key="1">
    <citation type="submission" date="2019-09" db="EMBL/GenBank/DDBJ databases">
        <title>Complete genome sequence of Sporolactobacillus terrae 70-3.</title>
        <authorList>
            <person name="Tanaka N."/>
            <person name="Shiwa Y."/>
            <person name="Fujita N."/>
            <person name="Tanasupawat S."/>
        </authorList>
    </citation>
    <scope>NUCLEOTIDE SEQUENCE [LARGE SCALE GENOMIC DNA]</scope>
    <source>
        <strain evidence="10 11">70-3</strain>
    </source>
</reference>
<dbReference type="NCBIfam" id="TIGR00710">
    <property type="entry name" value="efflux_Bcr_CflA"/>
    <property type="match status" value="1"/>
</dbReference>
<feature type="domain" description="Major facilitator superfamily (MFS) profile" evidence="9">
    <location>
        <begin position="21"/>
        <end position="406"/>
    </location>
</feature>
<dbReference type="InterPro" id="IPR011701">
    <property type="entry name" value="MFS"/>
</dbReference>
<evidence type="ECO:0000256" key="6">
    <source>
        <dbReference type="ARBA" id="ARBA00022989"/>
    </source>
</evidence>
<accession>A0A5K7WZN5</accession>
<comment type="similarity">
    <text evidence="2 8">Belongs to the major facilitator superfamily. Bcr/CmlA family.</text>
</comment>
<feature type="transmembrane region" description="Helical" evidence="8">
    <location>
        <begin position="380"/>
        <end position="402"/>
    </location>
</feature>
<feature type="transmembrane region" description="Helical" evidence="8">
    <location>
        <begin position="261"/>
        <end position="284"/>
    </location>
</feature>